<gene>
    <name evidence="2" type="ORF">AVDCRST_MAG73-980</name>
</gene>
<feature type="non-terminal residue" evidence="2">
    <location>
        <position position="208"/>
    </location>
</feature>
<dbReference type="AlphaFoldDB" id="A0A6J4TTS2"/>
<feature type="compositionally biased region" description="Basic residues" evidence="1">
    <location>
        <begin position="43"/>
        <end position="69"/>
    </location>
</feature>
<feature type="non-terminal residue" evidence="2">
    <location>
        <position position="1"/>
    </location>
</feature>
<feature type="compositionally biased region" description="Basic residues" evidence="1">
    <location>
        <begin position="79"/>
        <end position="88"/>
    </location>
</feature>
<evidence type="ECO:0000313" key="2">
    <source>
        <dbReference type="EMBL" id="CAA9531346.1"/>
    </source>
</evidence>
<accession>A0A6J4TTS2</accession>
<name>A0A6J4TTS2_9BACT</name>
<feature type="compositionally biased region" description="Basic and acidic residues" evidence="1">
    <location>
        <begin position="8"/>
        <end position="24"/>
    </location>
</feature>
<feature type="region of interest" description="Disordered" evidence="1">
    <location>
        <begin position="1"/>
        <end position="208"/>
    </location>
</feature>
<protein>
    <submittedName>
        <fullName evidence="2">Uncharacterized protein</fullName>
    </submittedName>
</protein>
<organism evidence="2">
    <name type="scientific">uncultured Thermomicrobiales bacterium</name>
    <dbReference type="NCBI Taxonomy" id="1645740"/>
    <lineage>
        <taxon>Bacteria</taxon>
        <taxon>Pseudomonadati</taxon>
        <taxon>Thermomicrobiota</taxon>
        <taxon>Thermomicrobia</taxon>
        <taxon>Thermomicrobiales</taxon>
        <taxon>environmental samples</taxon>
    </lineage>
</organism>
<sequence length="208" mass="22821">ARLRPRQRLRDPDGPLRSRVEPRSGRTGAGNRSLDRRVLGLARGRHRRRRGGRARRSGGVRPGRRRSRRPGLGLDHRPQRGPRHRLGRGIRGGGGRPCPRYRIPRSPPVRNAVVDADDGRRLPPAVDREPPDPLGQPRHVAGCPRPRQRLRPVAGVRVGQRPGHLCLGSRPRPKPPPPDRGHPDPASGRGHSLFAPPRTAAPGAGSDV</sequence>
<evidence type="ECO:0000256" key="1">
    <source>
        <dbReference type="SAM" id="MobiDB-lite"/>
    </source>
</evidence>
<reference evidence="2" key="1">
    <citation type="submission" date="2020-02" db="EMBL/GenBank/DDBJ databases">
        <authorList>
            <person name="Meier V. D."/>
        </authorList>
    </citation>
    <scope>NUCLEOTIDE SEQUENCE</scope>
    <source>
        <strain evidence="2">AVDCRST_MAG73</strain>
    </source>
</reference>
<dbReference type="EMBL" id="CADCWE010000058">
    <property type="protein sequence ID" value="CAA9531346.1"/>
    <property type="molecule type" value="Genomic_DNA"/>
</dbReference>
<proteinExistence type="predicted"/>
<feature type="compositionally biased region" description="Basic and acidic residues" evidence="1">
    <location>
        <begin position="117"/>
        <end position="131"/>
    </location>
</feature>